<protein>
    <recommendedName>
        <fullName evidence="1">NadR/Ttd14 AAA domain-containing protein</fullName>
    </recommendedName>
</protein>
<reference evidence="2" key="1">
    <citation type="submission" date="2018-05" db="EMBL/GenBank/DDBJ databases">
        <authorList>
            <person name="Lanie J.A."/>
            <person name="Ng W.-L."/>
            <person name="Kazmierczak K.M."/>
            <person name="Andrzejewski T.M."/>
            <person name="Davidsen T.M."/>
            <person name="Wayne K.J."/>
            <person name="Tettelin H."/>
            <person name="Glass J.I."/>
            <person name="Rusch D."/>
            <person name="Podicherti R."/>
            <person name="Tsui H.-C.T."/>
            <person name="Winkler M.E."/>
        </authorList>
    </citation>
    <scope>NUCLEOTIDE SEQUENCE</scope>
</reference>
<dbReference type="AlphaFoldDB" id="A0A382NKB1"/>
<evidence type="ECO:0000259" key="1">
    <source>
        <dbReference type="Pfam" id="PF13521"/>
    </source>
</evidence>
<dbReference type="InterPro" id="IPR038727">
    <property type="entry name" value="NadR/Ttd14_AAA_dom"/>
</dbReference>
<gene>
    <name evidence="2" type="ORF">METZ01_LOCUS314493</name>
</gene>
<evidence type="ECO:0000313" key="2">
    <source>
        <dbReference type="EMBL" id="SVC61639.1"/>
    </source>
</evidence>
<dbReference type="InterPro" id="IPR027417">
    <property type="entry name" value="P-loop_NTPase"/>
</dbReference>
<dbReference type="Gene3D" id="3.40.50.300">
    <property type="entry name" value="P-loop containing nucleotide triphosphate hydrolases"/>
    <property type="match status" value="1"/>
</dbReference>
<proteinExistence type="predicted"/>
<dbReference type="EMBL" id="UINC01101092">
    <property type="protein sequence ID" value="SVC61639.1"/>
    <property type="molecule type" value="Genomic_DNA"/>
</dbReference>
<name>A0A382NKB1_9ZZZZ</name>
<feature type="domain" description="NadR/Ttd14 AAA" evidence="1">
    <location>
        <begin position="3"/>
        <end position="86"/>
    </location>
</feature>
<dbReference type="Pfam" id="PF13521">
    <property type="entry name" value="AAA_28"/>
    <property type="match status" value="1"/>
</dbReference>
<sequence length="105" mass="12245">MADQTALRILDTDAVVLYVWWLEKFGHPAGWLEEHLHAIKDRHYLLTKPDVPWETDPLRESQYDRERIHALYTRTLEEFGSPYTEIEGLGGGRLNRAIEVVDSLI</sequence>
<accession>A0A382NKB1</accession>
<organism evidence="2">
    <name type="scientific">marine metagenome</name>
    <dbReference type="NCBI Taxonomy" id="408172"/>
    <lineage>
        <taxon>unclassified sequences</taxon>
        <taxon>metagenomes</taxon>
        <taxon>ecological metagenomes</taxon>
    </lineage>
</organism>